<protein>
    <submittedName>
        <fullName evidence="2">Uncharacterized protein</fullName>
    </submittedName>
</protein>
<name>A0ABN8YUN8_RANTA</name>
<proteinExistence type="predicted"/>
<reference evidence="2" key="1">
    <citation type="submission" date="2023-04" db="EMBL/GenBank/DDBJ databases">
        <authorList>
            <consortium name="ELIXIR-Norway"/>
        </authorList>
    </citation>
    <scope>NUCLEOTIDE SEQUENCE [LARGE SCALE GENOMIC DNA]</scope>
</reference>
<dbReference type="EMBL" id="OX459960">
    <property type="protein sequence ID" value="CAI9165263.1"/>
    <property type="molecule type" value="Genomic_DNA"/>
</dbReference>
<evidence type="ECO:0000256" key="1">
    <source>
        <dbReference type="SAM" id="MobiDB-lite"/>
    </source>
</evidence>
<gene>
    <name evidence="2" type="ORF">MRATA1EN1_LOCUS14225</name>
</gene>
<organism evidence="2 3">
    <name type="scientific">Rangifer tarandus platyrhynchus</name>
    <name type="common">Svalbard reindeer</name>
    <dbReference type="NCBI Taxonomy" id="3082113"/>
    <lineage>
        <taxon>Eukaryota</taxon>
        <taxon>Metazoa</taxon>
        <taxon>Chordata</taxon>
        <taxon>Craniata</taxon>
        <taxon>Vertebrata</taxon>
        <taxon>Euteleostomi</taxon>
        <taxon>Mammalia</taxon>
        <taxon>Eutheria</taxon>
        <taxon>Laurasiatheria</taxon>
        <taxon>Artiodactyla</taxon>
        <taxon>Ruminantia</taxon>
        <taxon>Pecora</taxon>
        <taxon>Cervidae</taxon>
        <taxon>Odocoileinae</taxon>
        <taxon>Rangifer</taxon>
    </lineage>
</organism>
<evidence type="ECO:0000313" key="2">
    <source>
        <dbReference type="EMBL" id="CAI9165263.1"/>
    </source>
</evidence>
<sequence>MGAQKTAGTWYLSKTSLGGWLPGPSSQLRKACSLHPLLPSGWSKLHDPRFTQRPVQGFPPPQAHLPQPVFSSHSQTGPAEWALAPEPELASRTSYIMYGSQVKRKYKTSFSKSIENVKTTTTKTKMKIK</sequence>
<dbReference type="Proteomes" id="UP001176941">
    <property type="component" value="Chromosome 24"/>
</dbReference>
<keyword evidence="3" id="KW-1185">Reference proteome</keyword>
<feature type="region of interest" description="Disordered" evidence="1">
    <location>
        <begin position="45"/>
        <end position="78"/>
    </location>
</feature>
<evidence type="ECO:0000313" key="3">
    <source>
        <dbReference type="Proteomes" id="UP001176941"/>
    </source>
</evidence>
<accession>A0ABN8YUN8</accession>